<proteinExistence type="predicted"/>
<evidence type="ECO:0000313" key="2">
    <source>
        <dbReference type="EnsemblMetazoa" id="XP_031781454"/>
    </source>
</evidence>
<name>A0A7M7T838_NASVI</name>
<feature type="compositionally biased region" description="Polar residues" evidence="1">
    <location>
        <begin position="1142"/>
        <end position="1152"/>
    </location>
</feature>
<dbReference type="Proteomes" id="UP000002358">
    <property type="component" value="Chromosome 1"/>
</dbReference>
<dbReference type="EnsemblMetazoa" id="XM_031925594">
    <property type="protein sequence ID" value="XP_031781454"/>
    <property type="gene ID" value="LOC100678185"/>
</dbReference>
<feature type="compositionally biased region" description="Polar residues" evidence="1">
    <location>
        <begin position="1065"/>
        <end position="1089"/>
    </location>
</feature>
<dbReference type="RefSeq" id="XP_031781454.1">
    <property type="nucleotide sequence ID" value="XM_031925594.2"/>
</dbReference>
<dbReference type="KEGG" id="nvi:100678185"/>
<sequence length="1282" mass="145681">MYSLIRRKEKGNLKIVKTTILKQKQSRFYLPNQIVLLECQNDDLHFLTDIMSNVNSGIPKLCLKKVDGIYINKAWTTLQSNSVGNGIALENSKDDSRSSSCTNSLCDYQEWSHLPSETDTTSNDTAGYSVGSYSLSDSKIRKTYSNTDDEGFAGEIESTSSSPLVSEDVLDRRSMNEFVEEFNDSFNISGSMTHSSPNKKRVEFVESTIDPRKQMMSEVDPVLAKGFNDSIKLNNHFSRDLPNSFLTATSITQKIPEQEIQESTLPNVNSTYTLDFPELDLPEQLSFGVLQSSLLDMSSSVNLNGKDLLEKVFAAKEDGAIIGSKANSSSHPINNEVSFNMDINAMEIMHADTSVLIDRREIQVDLNNSVTSNTYTNENRMDILNGLEDGQFQDTQEYNSNHSHDSNLELMNGEKDSGIDIANVPKSSVPDSNEDVEAVAVNQNVNSDESDQVSVEDQIKDICTNTKDLDEYAEEVENIIRKMLKDKIVNVKGHKGPSLEDRYLTTEGEKPHCCPFCVKIKYGKMPRHIRTTHKTEDIVCKILQLPKELQISKFRALVKLGDYIFNTTQKGAGKQLLVARRPNKPADQANEQDPNKSPRVLKLAENYVPCDNCLVYVSKTNFRHHRSACTKVKFIGTKGALQQSRLVNPDIHELANNVLRKKIIPIMRDDDEVKLLKHDELIILYGNEMTELLTEVQNEDQIRRHLRLLGRFYLKLLSLNKDSEKKPLDFFIDGTKIDLSKDAIKFIAEFDHDTVKVKNPAVAIELGTLLKKVADFYIDLCYARNLKSEREQAESYLRLVSRFIKTLNKQSKLAKLQKTRRKKEIIPTADDIEKLTDYVEGVRQKAYEALKKEFTVDMYNLLCQTVVVLLQLFNRKRQGELSRLLIEDISEEWITRITEDETDEYYLKLCPEAQEIARSYVRLSIPGKRGIRNVGLMVHESLIDSMNLIVNVRKDSKNLQKLKISKENNFVFAKPCENLDRFMYFEAYMFMEKFSAKCGANLPATLRGTKLRKQVATWGAINHFPDDDVTDLCNFLGHAEGIHKEYYRISQPTRELLKMSQLLKSAQGKSTPISNKKSTDVCQKNQPSSGLDVEYSNGHSSTETRSAPTKKSQANGSVVHHNSEAQHATTSDSDSDYEPSDNHLSPESSPLPTRSKPEETIKSKPKKPVFSTGFFKKRSKNGRYQPRKFSARLSDLENLSKIKSLVEQKIILQCQDGLGIKYFENKGRGIVALKNFCKGEFVVEYIGELLNASTAKIREKEYSKNVATHCYMYYFRIRDKSW</sequence>
<feature type="region of interest" description="Disordered" evidence="1">
    <location>
        <begin position="1065"/>
        <end position="1175"/>
    </location>
</feature>
<feature type="compositionally biased region" description="Polar residues" evidence="1">
    <location>
        <begin position="1097"/>
        <end position="1116"/>
    </location>
</feature>
<evidence type="ECO:0000256" key="1">
    <source>
        <dbReference type="SAM" id="MobiDB-lite"/>
    </source>
</evidence>
<protein>
    <recommendedName>
        <fullName evidence="4">SET domain-containing protein</fullName>
    </recommendedName>
</protein>
<evidence type="ECO:0008006" key="4">
    <source>
        <dbReference type="Google" id="ProtNLM"/>
    </source>
</evidence>
<keyword evidence="3" id="KW-1185">Reference proteome</keyword>
<dbReference type="InParanoid" id="A0A7M7T838"/>
<reference evidence="2" key="1">
    <citation type="submission" date="2021-01" db="UniProtKB">
        <authorList>
            <consortium name="EnsemblMetazoa"/>
        </authorList>
    </citation>
    <scope>IDENTIFICATION</scope>
</reference>
<dbReference type="Gene3D" id="2.170.270.10">
    <property type="entry name" value="SET domain"/>
    <property type="match status" value="1"/>
</dbReference>
<dbReference type="SUPFAM" id="SSF82199">
    <property type="entry name" value="SET domain"/>
    <property type="match status" value="1"/>
</dbReference>
<evidence type="ECO:0000313" key="3">
    <source>
        <dbReference type="Proteomes" id="UP000002358"/>
    </source>
</evidence>
<dbReference type="PANTHER" id="PTHR33480">
    <property type="entry name" value="SET DOMAIN-CONTAINING PROTEIN-RELATED"/>
    <property type="match status" value="1"/>
</dbReference>
<dbReference type="GeneID" id="100678185"/>
<dbReference type="InterPro" id="IPR046341">
    <property type="entry name" value="SET_dom_sf"/>
</dbReference>
<organism evidence="2 3">
    <name type="scientific">Nasonia vitripennis</name>
    <name type="common">Parasitic wasp</name>
    <dbReference type="NCBI Taxonomy" id="7425"/>
    <lineage>
        <taxon>Eukaryota</taxon>
        <taxon>Metazoa</taxon>
        <taxon>Ecdysozoa</taxon>
        <taxon>Arthropoda</taxon>
        <taxon>Hexapoda</taxon>
        <taxon>Insecta</taxon>
        <taxon>Pterygota</taxon>
        <taxon>Neoptera</taxon>
        <taxon>Endopterygota</taxon>
        <taxon>Hymenoptera</taxon>
        <taxon>Apocrita</taxon>
        <taxon>Proctotrupomorpha</taxon>
        <taxon>Chalcidoidea</taxon>
        <taxon>Pteromalidae</taxon>
        <taxon>Pteromalinae</taxon>
        <taxon>Nasonia</taxon>
    </lineage>
</organism>
<dbReference type="PANTHER" id="PTHR33480:SF1">
    <property type="entry name" value="TYR RECOMBINASE DOMAIN-CONTAINING PROTEIN"/>
    <property type="match status" value="1"/>
</dbReference>
<accession>A0A7M7T838</accession>
<dbReference type="OrthoDB" id="7701215at2759"/>